<evidence type="ECO:0000256" key="4">
    <source>
        <dbReference type="ARBA" id="ARBA00022692"/>
    </source>
</evidence>
<dbReference type="RefSeq" id="WP_164211421.1">
    <property type="nucleotide sequence ID" value="NZ_JAAGSC010000041.1"/>
</dbReference>
<evidence type="ECO:0000256" key="2">
    <source>
        <dbReference type="ARBA" id="ARBA00022448"/>
    </source>
</evidence>
<keyword evidence="4 7" id="KW-0812">Transmembrane</keyword>
<keyword evidence="5 7" id="KW-1133">Transmembrane helix</keyword>
<reference evidence="9 10" key="1">
    <citation type="submission" date="2020-02" db="EMBL/GenBank/DDBJ databases">
        <authorList>
            <person name="Zhang X.-Y."/>
        </authorList>
    </citation>
    <scope>NUCLEOTIDE SEQUENCE [LARGE SCALE GENOMIC DNA]</scope>
    <source>
        <strain evidence="9 10">C33</strain>
    </source>
</reference>
<evidence type="ECO:0000256" key="1">
    <source>
        <dbReference type="ARBA" id="ARBA00004651"/>
    </source>
</evidence>
<feature type="domain" description="ABC transmembrane type-1" evidence="8">
    <location>
        <begin position="72"/>
        <end position="253"/>
    </location>
</feature>
<dbReference type="Pfam" id="PF00528">
    <property type="entry name" value="BPD_transp_1"/>
    <property type="match status" value="1"/>
</dbReference>
<comment type="similarity">
    <text evidence="7">Belongs to the binding-protein-dependent transport system permease family.</text>
</comment>
<comment type="subcellular location">
    <subcellularLocation>
        <location evidence="1 7">Cell membrane</location>
        <topology evidence="1 7">Multi-pass membrane protein</topology>
    </subcellularLocation>
</comment>
<dbReference type="PANTHER" id="PTHR30043">
    <property type="entry name" value="PHOSPHONATES TRANSPORT SYSTEM PERMEASE PROTEIN"/>
    <property type="match status" value="1"/>
</dbReference>
<dbReference type="EMBL" id="JAAGSC010000041">
    <property type="protein sequence ID" value="NDY96037.1"/>
    <property type="molecule type" value="Genomic_DNA"/>
</dbReference>
<evidence type="ECO:0000256" key="7">
    <source>
        <dbReference type="RuleBase" id="RU363032"/>
    </source>
</evidence>
<accession>A0A845UX88</accession>
<feature type="transmembrane region" description="Helical" evidence="7">
    <location>
        <begin position="78"/>
        <end position="102"/>
    </location>
</feature>
<dbReference type="SUPFAM" id="SSF161098">
    <property type="entry name" value="MetI-like"/>
    <property type="match status" value="1"/>
</dbReference>
<evidence type="ECO:0000256" key="6">
    <source>
        <dbReference type="ARBA" id="ARBA00023136"/>
    </source>
</evidence>
<keyword evidence="3" id="KW-1003">Cell membrane</keyword>
<feature type="transmembrane region" description="Helical" evidence="7">
    <location>
        <begin position="16"/>
        <end position="37"/>
    </location>
</feature>
<protein>
    <submittedName>
        <fullName evidence="9">Phosphonate ABC transporter, permease protein PhnE</fullName>
    </submittedName>
</protein>
<dbReference type="Proteomes" id="UP000484885">
    <property type="component" value="Unassembled WGS sequence"/>
</dbReference>
<dbReference type="AlphaFoldDB" id="A0A845UX88"/>
<keyword evidence="10" id="KW-1185">Reference proteome</keyword>
<gene>
    <name evidence="9" type="primary">phnE</name>
    <name evidence="9" type="ORF">G3I74_09865</name>
</gene>
<dbReference type="NCBIfam" id="TIGR01097">
    <property type="entry name" value="PhnE"/>
    <property type="match status" value="1"/>
</dbReference>
<dbReference type="InterPro" id="IPR035906">
    <property type="entry name" value="MetI-like_sf"/>
</dbReference>
<name>A0A845UX88_9GAMM</name>
<dbReference type="InterPro" id="IPR005769">
    <property type="entry name" value="PhnE/PtxC"/>
</dbReference>
<dbReference type="GO" id="GO:0015416">
    <property type="term" value="F:ABC-type phosphonate transporter activity"/>
    <property type="evidence" value="ECO:0007669"/>
    <property type="project" value="InterPro"/>
</dbReference>
<sequence length="263" mass="28253">MSTQTGLLQPQKRIGWATWATFIIAALFLWSLIAIEFSPGRMIQVPAQVARVLSFFYPADMAYGWSAVLPAIMESIQIAWIGTIIAAILSLPLALFGARTLFPRMARLVKLISATARAFPEILLAIYFVPIVGLGAFAGALAIGISSVGMLTKLGAEVVESIDFGPVEAVEASGGSRILALRYAVVPQVLPEIVAHWLFRFELNIRASAVLGVVGAGGVGGVLLNTLRYRHFEKAAAVLLLTIIVVLVIDMVSGEIRRKIIRG</sequence>
<keyword evidence="6 7" id="KW-0472">Membrane</keyword>
<dbReference type="Gene3D" id="1.10.3720.10">
    <property type="entry name" value="MetI-like"/>
    <property type="match status" value="1"/>
</dbReference>
<keyword evidence="2 7" id="KW-0813">Transport</keyword>
<comment type="caution">
    <text evidence="9">The sequence shown here is derived from an EMBL/GenBank/DDBJ whole genome shotgun (WGS) entry which is preliminary data.</text>
</comment>
<dbReference type="PANTHER" id="PTHR30043:SF1">
    <property type="entry name" value="ABC TRANSPORT SYSTEM PERMEASE PROTEIN P69"/>
    <property type="match status" value="1"/>
</dbReference>
<evidence type="ECO:0000313" key="9">
    <source>
        <dbReference type="EMBL" id="NDY96037.1"/>
    </source>
</evidence>
<dbReference type="CDD" id="cd06261">
    <property type="entry name" value="TM_PBP2"/>
    <property type="match status" value="1"/>
</dbReference>
<dbReference type="InterPro" id="IPR000515">
    <property type="entry name" value="MetI-like"/>
</dbReference>
<evidence type="ECO:0000256" key="5">
    <source>
        <dbReference type="ARBA" id="ARBA00022989"/>
    </source>
</evidence>
<evidence type="ECO:0000259" key="8">
    <source>
        <dbReference type="PROSITE" id="PS50928"/>
    </source>
</evidence>
<organism evidence="9 10">
    <name type="scientific">Wenzhouxiangella limi</name>
    <dbReference type="NCBI Taxonomy" id="2707351"/>
    <lineage>
        <taxon>Bacteria</taxon>
        <taxon>Pseudomonadati</taxon>
        <taxon>Pseudomonadota</taxon>
        <taxon>Gammaproteobacteria</taxon>
        <taxon>Chromatiales</taxon>
        <taxon>Wenzhouxiangellaceae</taxon>
        <taxon>Wenzhouxiangella</taxon>
    </lineage>
</organism>
<dbReference type="PROSITE" id="PS50928">
    <property type="entry name" value="ABC_TM1"/>
    <property type="match status" value="1"/>
</dbReference>
<evidence type="ECO:0000313" key="10">
    <source>
        <dbReference type="Proteomes" id="UP000484885"/>
    </source>
</evidence>
<feature type="transmembrane region" description="Helical" evidence="7">
    <location>
        <begin position="205"/>
        <end position="224"/>
    </location>
</feature>
<feature type="transmembrane region" description="Helical" evidence="7">
    <location>
        <begin position="122"/>
        <end position="145"/>
    </location>
</feature>
<feature type="transmembrane region" description="Helical" evidence="7">
    <location>
        <begin position="236"/>
        <end position="254"/>
    </location>
</feature>
<dbReference type="GO" id="GO:0005886">
    <property type="term" value="C:plasma membrane"/>
    <property type="evidence" value="ECO:0007669"/>
    <property type="project" value="UniProtKB-SubCell"/>
</dbReference>
<feature type="transmembrane region" description="Helical" evidence="7">
    <location>
        <begin position="49"/>
        <end position="72"/>
    </location>
</feature>
<evidence type="ECO:0000256" key="3">
    <source>
        <dbReference type="ARBA" id="ARBA00022475"/>
    </source>
</evidence>
<proteinExistence type="inferred from homology"/>